<dbReference type="Pfam" id="PF07323">
    <property type="entry name" value="DUF1465"/>
    <property type="match status" value="1"/>
</dbReference>
<gene>
    <name evidence="1" type="ORF">DCG65_12670</name>
    <name evidence="2" type="ORF">DD728_08440</name>
    <name evidence="3" type="ORF">HY36_13315</name>
</gene>
<dbReference type="AlphaFoldDB" id="A0A059EAL0"/>
<evidence type="ECO:0000313" key="6">
    <source>
        <dbReference type="Proteomes" id="UP000263957"/>
    </source>
</evidence>
<dbReference type="EMBL" id="DOGS01000171">
    <property type="protein sequence ID" value="HBQ48900.1"/>
    <property type="molecule type" value="Genomic_DNA"/>
</dbReference>
<proteinExistence type="predicted"/>
<reference evidence="5 6" key="2">
    <citation type="journal article" date="2018" name="Nat. Biotechnol.">
        <title>A standardized bacterial taxonomy based on genome phylogeny substantially revises the tree of life.</title>
        <authorList>
            <person name="Parks D.H."/>
            <person name="Chuvochina M."/>
            <person name="Waite D.W."/>
            <person name="Rinke C."/>
            <person name="Skarshewski A."/>
            <person name="Chaumeil P.A."/>
            <person name="Hugenholtz P."/>
        </authorList>
    </citation>
    <scope>NUCLEOTIDE SEQUENCE [LARGE SCALE GENOMIC DNA]</scope>
    <source>
        <strain evidence="2">UBA10378</strain>
        <strain evidence="1">UBA8557</strain>
    </source>
</reference>
<comment type="caution">
    <text evidence="3">The sequence shown here is derived from an EMBL/GenBank/DDBJ whole genome shotgun (WGS) entry which is preliminary data.</text>
</comment>
<dbReference type="EMBL" id="AWFH01000003">
    <property type="protein sequence ID" value="KCZ64567.1"/>
    <property type="molecule type" value="Genomic_DNA"/>
</dbReference>
<evidence type="ECO:0000313" key="1">
    <source>
        <dbReference type="EMBL" id="HAE95408.1"/>
    </source>
</evidence>
<evidence type="ECO:0000313" key="2">
    <source>
        <dbReference type="EMBL" id="HBQ48900.1"/>
    </source>
</evidence>
<dbReference type="InterPro" id="IPR038301">
    <property type="entry name" value="AraC-like_sf"/>
</dbReference>
<reference evidence="3 4" key="1">
    <citation type="journal article" date="2014" name="Antonie Van Leeuwenhoek">
        <title>Hyphomonas beringensis sp. nov. and Hyphomonas chukchiensis sp. nov., isolated from surface seawater of the Bering Sea and Chukchi Sea.</title>
        <authorList>
            <person name="Li C."/>
            <person name="Lai Q."/>
            <person name="Li G."/>
            <person name="Dong C."/>
            <person name="Wang J."/>
            <person name="Liao Y."/>
            <person name="Shao Z."/>
        </authorList>
    </citation>
    <scope>NUCLEOTIDE SEQUENCE [LARGE SCALE GENOMIC DNA]</scope>
    <source>
        <strain evidence="3 4">22II1-22F38</strain>
    </source>
</reference>
<dbReference type="InterPro" id="IPR010848">
    <property type="entry name" value="DUF1465"/>
</dbReference>
<keyword evidence="4" id="KW-1185">Reference proteome</keyword>
<protein>
    <submittedName>
        <fullName evidence="1">DUF1465 domain-containing protein</fullName>
    </submittedName>
</protein>
<dbReference type="Gene3D" id="1.10.8.930">
    <property type="entry name" value="Protein of unknown function DUF1465"/>
    <property type="match status" value="1"/>
</dbReference>
<dbReference type="Proteomes" id="UP000259173">
    <property type="component" value="Unassembled WGS sequence"/>
</dbReference>
<evidence type="ECO:0000313" key="3">
    <source>
        <dbReference type="EMBL" id="KCZ64567.1"/>
    </source>
</evidence>
<dbReference type="EMBL" id="DMBR01000382">
    <property type="protein sequence ID" value="HAE95408.1"/>
    <property type="molecule type" value="Genomic_DNA"/>
</dbReference>
<dbReference type="Proteomes" id="UP000263957">
    <property type="component" value="Unassembled WGS sequence"/>
</dbReference>
<accession>A0A059EAL0</accession>
<sequence>MAVDTSRDDQSGSKDAFTGGKLFDTVFARGMALVEETATYLDGPGREAAKTLPREPGLTYSAWSMELTTRLMQAASWLVMQKAVRDGEMRREEAAARKYRISREEPALDAAAQQGLGMPERFLDLVTRSEALFEQICRLDDALYGQSMAAEIPNPVIDQINQLQRAAENGAFDPLMVWHRAK</sequence>
<dbReference type="PATRIC" id="fig|1280948.3.peg.902"/>
<name>A0A059EAL0_9PROT</name>
<dbReference type="GeneID" id="92499171"/>
<dbReference type="STRING" id="1280948.HY36_13315"/>
<dbReference type="eggNOG" id="COG5317">
    <property type="taxonomic scope" value="Bacteria"/>
</dbReference>
<evidence type="ECO:0000313" key="4">
    <source>
        <dbReference type="Proteomes" id="UP000024547"/>
    </source>
</evidence>
<dbReference type="OrthoDB" id="9799531at2"/>
<organism evidence="3 4">
    <name type="scientific">Hyphomonas atlantica</name>
    <dbReference type="NCBI Taxonomy" id="1280948"/>
    <lineage>
        <taxon>Bacteria</taxon>
        <taxon>Pseudomonadati</taxon>
        <taxon>Pseudomonadota</taxon>
        <taxon>Alphaproteobacteria</taxon>
        <taxon>Hyphomonadales</taxon>
        <taxon>Hyphomonadaceae</taxon>
        <taxon>Hyphomonas</taxon>
    </lineage>
</organism>
<dbReference type="RefSeq" id="WP_035549018.1">
    <property type="nucleotide sequence ID" value="NZ_AWFH01000003.1"/>
</dbReference>
<dbReference type="Proteomes" id="UP000024547">
    <property type="component" value="Unassembled WGS sequence"/>
</dbReference>
<evidence type="ECO:0000313" key="5">
    <source>
        <dbReference type="Proteomes" id="UP000259173"/>
    </source>
</evidence>